<evidence type="ECO:0000313" key="2">
    <source>
        <dbReference type="EMBL" id="GIL25370.1"/>
    </source>
</evidence>
<protein>
    <submittedName>
        <fullName evidence="2">Uncharacterized protein</fullName>
    </submittedName>
</protein>
<dbReference type="Proteomes" id="UP000614996">
    <property type="component" value="Unassembled WGS sequence"/>
</dbReference>
<dbReference type="AlphaFoldDB" id="A0A8J4A8Q1"/>
<evidence type="ECO:0000313" key="3">
    <source>
        <dbReference type="Proteomes" id="UP000614996"/>
    </source>
</evidence>
<reference evidence="3" key="1">
    <citation type="journal article" date="2021" name="Int. J. Syst. Evol. Microbiol.">
        <title>Actinocatenispora comari sp. nov., an endophytic actinomycete isolated from aerial parts of Comarum salesowianum.</title>
        <authorList>
            <person name="Oyunbileg N."/>
            <person name="Iizaka Y."/>
            <person name="Hamada M."/>
            <person name="Davaapurev B.O."/>
            <person name="Fukumoto A."/>
            <person name="Tsetseg B."/>
            <person name="Kato F."/>
            <person name="Tamura T."/>
            <person name="Batkhuu J."/>
            <person name="Anzai Y."/>
        </authorList>
    </citation>
    <scope>NUCLEOTIDE SEQUENCE [LARGE SCALE GENOMIC DNA]</scope>
    <source>
        <strain evidence="3">NUM-2625</strain>
    </source>
</reference>
<dbReference type="EMBL" id="BOPO01000006">
    <property type="protein sequence ID" value="GIL25370.1"/>
    <property type="molecule type" value="Genomic_DNA"/>
</dbReference>
<organism evidence="2 3">
    <name type="scientific">Actinocatenispora comari</name>
    <dbReference type="NCBI Taxonomy" id="2807577"/>
    <lineage>
        <taxon>Bacteria</taxon>
        <taxon>Bacillati</taxon>
        <taxon>Actinomycetota</taxon>
        <taxon>Actinomycetes</taxon>
        <taxon>Micromonosporales</taxon>
        <taxon>Micromonosporaceae</taxon>
        <taxon>Actinocatenispora</taxon>
    </lineage>
</organism>
<feature type="region of interest" description="Disordered" evidence="1">
    <location>
        <begin position="1"/>
        <end position="20"/>
    </location>
</feature>
<gene>
    <name evidence="2" type="ORF">NUM_06250</name>
</gene>
<accession>A0A8J4A8Q1</accession>
<comment type="caution">
    <text evidence="2">The sequence shown here is derived from an EMBL/GenBank/DDBJ whole genome shotgun (WGS) entry which is preliminary data.</text>
</comment>
<keyword evidence="3" id="KW-1185">Reference proteome</keyword>
<proteinExistence type="predicted"/>
<evidence type="ECO:0000256" key="1">
    <source>
        <dbReference type="SAM" id="MobiDB-lite"/>
    </source>
</evidence>
<name>A0A8J4A8Q1_9ACTN</name>
<feature type="compositionally biased region" description="Basic and acidic residues" evidence="1">
    <location>
        <begin position="1"/>
        <end position="14"/>
    </location>
</feature>
<sequence length="74" mass="8834">MYERNGDVLEDKSTRSHRPAHHTTLQLVQVVFNHEQFWVRCHQLLYHGLARIPVEPREHRQPRPCGARIGSYMF</sequence>